<comment type="caution">
    <text evidence="1">The sequence shown here is derived from an EMBL/GenBank/DDBJ whole genome shotgun (WGS) entry which is preliminary data.</text>
</comment>
<sequence length="170" mass="19476">MTPRGSRISMEEKGQRTARSTDVYISDAGMKEVAVCTGCKALYWNKRWYPDESASAGLSNDMIRSEVLCPACHRMQDNNPAGIVTYSGEYLHDHEREILSTIKNTEERARIKNPLARIMEIKQEGGSMTVSTTDDKLAQKLGRDIYKAYSGSLEYQWSRENRFVRVNWNR</sequence>
<evidence type="ECO:0000313" key="1">
    <source>
        <dbReference type="EMBL" id="MBT1071302.1"/>
    </source>
</evidence>
<keyword evidence="2" id="KW-1185">Reference proteome</keyword>
<proteinExistence type="predicted"/>
<name>A0ABS5U6K6_9BACT</name>
<dbReference type="InterPro" id="IPR047706">
    <property type="entry name" value="BCAM0308-like"/>
</dbReference>
<reference evidence="1 2" key="1">
    <citation type="submission" date="2021-05" db="EMBL/GenBank/DDBJ databases">
        <title>The draft genome of Geobacter chapellei DSM 13688.</title>
        <authorList>
            <person name="Xu Z."/>
            <person name="Masuda Y."/>
            <person name="Itoh H."/>
            <person name="Senoo K."/>
        </authorList>
    </citation>
    <scope>NUCLEOTIDE SEQUENCE [LARGE SCALE GENOMIC DNA]</scope>
    <source>
        <strain evidence="1 2">DSM 13688</strain>
    </source>
</reference>
<evidence type="ECO:0000313" key="2">
    <source>
        <dbReference type="Proteomes" id="UP000784128"/>
    </source>
</evidence>
<protein>
    <recommendedName>
        <fullName evidence="3">ATPase</fullName>
    </recommendedName>
</protein>
<dbReference type="Proteomes" id="UP000784128">
    <property type="component" value="Unassembled WGS sequence"/>
</dbReference>
<accession>A0ABS5U6K6</accession>
<organism evidence="1 2">
    <name type="scientific">Pelotalea chapellei</name>
    <dbReference type="NCBI Taxonomy" id="44671"/>
    <lineage>
        <taxon>Bacteria</taxon>
        <taxon>Pseudomonadati</taxon>
        <taxon>Thermodesulfobacteriota</taxon>
        <taxon>Desulfuromonadia</taxon>
        <taxon>Geobacterales</taxon>
        <taxon>Geobacteraceae</taxon>
        <taxon>Pelotalea</taxon>
    </lineage>
</organism>
<evidence type="ECO:0008006" key="3">
    <source>
        <dbReference type="Google" id="ProtNLM"/>
    </source>
</evidence>
<dbReference type="RefSeq" id="WP_214297014.1">
    <property type="nucleotide sequence ID" value="NZ_JAHDYS010000004.1"/>
</dbReference>
<dbReference type="NCBIfam" id="NF040826">
    <property type="entry name" value="lxa_BCAM0308"/>
    <property type="match status" value="1"/>
</dbReference>
<dbReference type="EMBL" id="JAHDYS010000004">
    <property type="protein sequence ID" value="MBT1071302.1"/>
    <property type="molecule type" value="Genomic_DNA"/>
</dbReference>
<gene>
    <name evidence="1" type="ORF">KJB30_05890</name>
</gene>